<feature type="transmembrane region" description="Helical" evidence="14">
    <location>
        <begin position="7"/>
        <end position="27"/>
    </location>
</feature>
<dbReference type="InterPro" id="IPR005467">
    <property type="entry name" value="His_kinase_dom"/>
</dbReference>
<evidence type="ECO:0000256" key="10">
    <source>
        <dbReference type="ARBA" id="ARBA00022840"/>
    </source>
</evidence>
<dbReference type="SMART" id="SM00388">
    <property type="entry name" value="HisKA"/>
    <property type="match status" value="1"/>
</dbReference>
<organism evidence="16 17">
    <name type="scientific">Candidatus Taylorbacteria bacterium RIFCSPHIGHO2_02_FULL_45_35</name>
    <dbReference type="NCBI Taxonomy" id="1802311"/>
    <lineage>
        <taxon>Bacteria</taxon>
        <taxon>Candidatus Tayloriibacteriota</taxon>
    </lineage>
</organism>
<evidence type="ECO:0000256" key="11">
    <source>
        <dbReference type="ARBA" id="ARBA00022989"/>
    </source>
</evidence>
<dbReference type="GO" id="GO:0005524">
    <property type="term" value="F:ATP binding"/>
    <property type="evidence" value="ECO:0007669"/>
    <property type="project" value="UniProtKB-KW"/>
</dbReference>
<keyword evidence="11 14" id="KW-1133">Transmembrane helix</keyword>
<dbReference type="EMBL" id="MHRP01000020">
    <property type="protein sequence ID" value="OHA27189.1"/>
    <property type="molecule type" value="Genomic_DNA"/>
</dbReference>
<dbReference type="InterPro" id="IPR036097">
    <property type="entry name" value="HisK_dim/P_sf"/>
</dbReference>
<sequence>MAKKLTYLVSLLFLVFLPICVFVYEIVLPSWSLSLWQGFLLLITTILIAVVLFSLAVQFTVVFPLKDFKQNLERAWKEKKIIFSSKRLPVELRGVGETFSSIVGEIESKTATLRKTGELDELKSEFVTIASHQLRTPLTEIKWAVDLLSESPKTKSDESLQKLVGGARDAVGKITAIVAELLSVAEMSILEVDKRTGPIDLEEIILSAIKENRVLAASQHITIDVQKGEGFIPKIVGDADLFRFIFINLIRNAVSYGFANKPVVIRTRSLDKSVEVSVENEGVSLAGNEKSMLFEKFWRGAEAKRTHPDGSGLALYLTKRIIERYGGTVVYDAPRADKNIFSVRLPVGASGEVQTFITKY</sequence>
<dbReference type="Pfam" id="PF02518">
    <property type="entry name" value="HATPase_c"/>
    <property type="match status" value="1"/>
</dbReference>
<keyword evidence="10" id="KW-0067">ATP-binding</keyword>
<evidence type="ECO:0000256" key="7">
    <source>
        <dbReference type="ARBA" id="ARBA00022692"/>
    </source>
</evidence>
<reference evidence="16 17" key="1">
    <citation type="journal article" date="2016" name="Nat. Commun.">
        <title>Thousands of microbial genomes shed light on interconnected biogeochemical processes in an aquifer system.</title>
        <authorList>
            <person name="Anantharaman K."/>
            <person name="Brown C.T."/>
            <person name="Hug L.A."/>
            <person name="Sharon I."/>
            <person name="Castelle C.J."/>
            <person name="Probst A.J."/>
            <person name="Thomas B.C."/>
            <person name="Singh A."/>
            <person name="Wilkins M.J."/>
            <person name="Karaoz U."/>
            <person name="Brodie E.L."/>
            <person name="Williams K.H."/>
            <person name="Hubbard S.S."/>
            <person name="Banfield J.F."/>
        </authorList>
    </citation>
    <scope>NUCLEOTIDE SEQUENCE [LARGE SCALE GENOMIC DNA]</scope>
</reference>
<dbReference type="SMART" id="SM00387">
    <property type="entry name" value="HATPase_c"/>
    <property type="match status" value="1"/>
</dbReference>
<evidence type="ECO:0000313" key="16">
    <source>
        <dbReference type="EMBL" id="OHA27189.1"/>
    </source>
</evidence>
<evidence type="ECO:0000256" key="3">
    <source>
        <dbReference type="ARBA" id="ARBA00012438"/>
    </source>
</evidence>
<accession>A0A1G2MV89</accession>
<keyword evidence="4" id="KW-1003">Cell membrane</keyword>
<dbReference type="InterPro" id="IPR004358">
    <property type="entry name" value="Sig_transdc_His_kin-like_C"/>
</dbReference>
<keyword evidence="8" id="KW-0547">Nucleotide-binding</keyword>
<name>A0A1G2MV89_9BACT</name>
<dbReference type="EC" id="2.7.13.3" evidence="3"/>
<dbReference type="InterPro" id="IPR050398">
    <property type="entry name" value="HssS/ArlS-like"/>
</dbReference>
<keyword evidence="12" id="KW-0902">Two-component regulatory system</keyword>
<dbReference type="PROSITE" id="PS50109">
    <property type="entry name" value="HIS_KIN"/>
    <property type="match status" value="1"/>
</dbReference>
<dbReference type="GO" id="GO:0000155">
    <property type="term" value="F:phosphorelay sensor kinase activity"/>
    <property type="evidence" value="ECO:0007669"/>
    <property type="project" value="InterPro"/>
</dbReference>
<dbReference type="Proteomes" id="UP000177943">
    <property type="component" value="Unassembled WGS sequence"/>
</dbReference>
<dbReference type="GO" id="GO:0005886">
    <property type="term" value="C:plasma membrane"/>
    <property type="evidence" value="ECO:0007669"/>
    <property type="project" value="UniProtKB-SubCell"/>
</dbReference>
<dbReference type="SUPFAM" id="SSF55874">
    <property type="entry name" value="ATPase domain of HSP90 chaperone/DNA topoisomerase II/histidine kinase"/>
    <property type="match status" value="1"/>
</dbReference>
<gene>
    <name evidence="16" type="ORF">A3D56_01905</name>
</gene>
<dbReference type="Gene3D" id="1.10.287.130">
    <property type="match status" value="1"/>
</dbReference>
<dbReference type="PANTHER" id="PTHR45528">
    <property type="entry name" value="SENSOR HISTIDINE KINASE CPXA"/>
    <property type="match status" value="1"/>
</dbReference>
<keyword evidence="6" id="KW-0808">Transferase</keyword>
<dbReference type="SUPFAM" id="SSF47384">
    <property type="entry name" value="Homodimeric domain of signal transducing histidine kinase"/>
    <property type="match status" value="1"/>
</dbReference>
<evidence type="ECO:0000259" key="15">
    <source>
        <dbReference type="PROSITE" id="PS50109"/>
    </source>
</evidence>
<feature type="transmembrane region" description="Helical" evidence="14">
    <location>
        <begin position="39"/>
        <end position="65"/>
    </location>
</feature>
<dbReference type="Pfam" id="PF00512">
    <property type="entry name" value="HisKA"/>
    <property type="match status" value="1"/>
</dbReference>
<dbReference type="AlphaFoldDB" id="A0A1G2MV89"/>
<evidence type="ECO:0000313" key="17">
    <source>
        <dbReference type="Proteomes" id="UP000177943"/>
    </source>
</evidence>
<evidence type="ECO:0000256" key="8">
    <source>
        <dbReference type="ARBA" id="ARBA00022741"/>
    </source>
</evidence>
<evidence type="ECO:0000256" key="5">
    <source>
        <dbReference type="ARBA" id="ARBA00022553"/>
    </source>
</evidence>
<evidence type="ECO:0000256" key="12">
    <source>
        <dbReference type="ARBA" id="ARBA00023012"/>
    </source>
</evidence>
<dbReference type="CDD" id="cd00082">
    <property type="entry name" value="HisKA"/>
    <property type="match status" value="1"/>
</dbReference>
<dbReference type="InterPro" id="IPR036890">
    <property type="entry name" value="HATPase_C_sf"/>
</dbReference>
<keyword evidence="7 14" id="KW-0812">Transmembrane</keyword>
<keyword evidence="5" id="KW-0597">Phosphoprotein</keyword>
<dbReference type="PRINTS" id="PR00344">
    <property type="entry name" value="BCTRLSENSOR"/>
</dbReference>
<comment type="catalytic activity">
    <reaction evidence="1">
        <text>ATP + protein L-histidine = ADP + protein N-phospho-L-histidine.</text>
        <dbReference type="EC" id="2.7.13.3"/>
    </reaction>
</comment>
<evidence type="ECO:0000256" key="9">
    <source>
        <dbReference type="ARBA" id="ARBA00022777"/>
    </source>
</evidence>
<evidence type="ECO:0000256" key="4">
    <source>
        <dbReference type="ARBA" id="ARBA00022475"/>
    </source>
</evidence>
<comment type="subcellular location">
    <subcellularLocation>
        <location evidence="2">Cell membrane</location>
        <topology evidence="2">Multi-pass membrane protein</topology>
    </subcellularLocation>
</comment>
<dbReference type="InterPro" id="IPR003594">
    <property type="entry name" value="HATPase_dom"/>
</dbReference>
<evidence type="ECO:0000256" key="1">
    <source>
        <dbReference type="ARBA" id="ARBA00000085"/>
    </source>
</evidence>
<proteinExistence type="predicted"/>
<evidence type="ECO:0000256" key="6">
    <source>
        <dbReference type="ARBA" id="ARBA00022679"/>
    </source>
</evidence>
<evidence type="ECO:0000256" key="13">
    <source>
        <dbReference type="ARBA" id="ARBA00023136"/>
    </source>
</evidence>
<comment type="caution">
    <text evidence="16">The sequence shown here is derived from an EMBL/GenBank/DDBJ whole genome shotgun (WGS) entry which is preliminary data.</text>
</comment>
<dbReference type="PANTHER" id="PTHR45528:SF1">
    <property type="entry name" value="SENSOR HISTIDINE KINASE CPXA"/>
    <property type="match status" value="1"/>
</dbReference>
<dbReference type="Gene3D" id="3.30.565.10">
    <property type="entry name" value="Histidine kinase-like ATPase, C-terminal domain"/>
    <property type="match status" value="1"/>
</dbReference>
<dbReference type="InterPro" id="IPR003661">
    <property type="entry name" value="HisK_dim/P_dom"/>
</dbReference>
<evidence type="ECO:0000256" key="14">
    <source>
        <dbReference type="SAM" id="Phobius"/>
    </source>
</evidence>
<keyword evidence="9" id="KW-0418">Kinase</keyword>
<evidence type="ECO:0000256" key="2">
    <source>
        <dbReference type="ARBA" id="ARBA00004651"/>
    </source>
</evidence>
<protein>
    <recommendedName>
        <fullName evidence="3">histidine kinase</fullName>
        <ecNumber evidence="3">2.7.13.3</ecNumber>
    </recommendedName>
</protein>
<keyword evidence="13 14" id="KW-0472">Membrane</keyword>
<feature type="domain" description="Histidine kinase" evidence="15">
    <location>
        <begin position="129"/>
        <end position="349"/>
    </location>
</feature>